<dbReference type="Pfam" id="PF00892">
    <property type="entry name" value="EamA"/>
    <property type="match status" value="1"/>
</dbReference>
<feature type="transmembrane region" description="Helical" evidence="1">
    <location>
        <begin position="45"/>
        <end position="62"/>
    </location>
</feature>
<feature type="transmembrane region" description="Helical" evidence="1">
    <location>
        <begin position="145"/>
        <end position="163"/>
    </location>
</feature>
<keyword evidence="1" id="KW-0812">Transmembrane</keyword>
<dbReference type="Proteomes" id="UP000651120">
    <property type="component" value="Unassembled WGS sequence"/>
</dbReference>
<evidence type="ECO:0000256" key="1">
    <source>
        <dbReference type="SAM" id="Phobius"/>
    </source>
</evidence>
<evidence type="ECO:0000313" key="4">
    <source>
        <dbReference type="Proteomes" id="UP000651120"/>
    </source>
</evidence>
<evidence type="ECO:0000313" key="3">
    <source>
        <dbReference type="EMBL" id="HII46607.1"/>
    </source>
</evidence>
<gene>
    <name evidence="3" type="ORF">HA333_03915</name>
</gene>
<keyword evidence="1" id="KW-1133">Transmembrane helix</keyword>
<protein>
    <submittedName>
        <fullName evidence="3">EamA family transporter</fullName>
    </submittedName>
</protein>
<feature type="transmembrane region" description="Helical" evidence="1">
    <location>
        <begin position="109"/>
        <end position="133"/>
    </location>
</feature>
<feature type="domain" description="EamA" evidence="2">
    <location>
        <begin position="143"/>
        <end position="265"/>
    </location>
</feature>
<feature type="transmembrane region" description="Helical" evidence="1">
    <location>
        <begin position="69"/>
        <end position="89"/>
    </location>
</feature>
<evidence type="ECO:0000259" key="2">
    <source>
        <dbReference type="Pfam" id="PF00892"/>
    </source>
</evidence>
<dbReference type="EMBL" id="DUJP01000016">
    <property type="protein sequence ID" value="HII46607.1"/>
    <property type="molecule type" value="Genomic_DNA"/>
</dbReference>
<accession>A0A832SY32</accession>
<dbReference type="GO" id="GO:0016020">
    <property type="term" value="C:membrane"/>
    <property type="evidence" value="ECO:0007669"/>
    <property type="project" value="InterPro"/>
</dbReference>
<name>A0A832SY32_9CREN</name>
<feature type="transmembrane region" description="Helical" evidence="1">
    <location>
        <begin position="247"/>
        <end position="266"/>
    </location>
</feature>
<organism evidence="3 4">
    <name type="scientific">Pyrobaculum aerophilum</name>
    <dbReference type="NCBI Taxonomy" id="13773"/>
    <lineage>
        <taxon>Archaea</taxon>
        <taxon>Thermoproteota</taxon>
        <taxon>Thermoprotei</taxon>
        <taxon>Thermoproteales</taxon>
        <taxon>Thermoproteaceae</taxon>
        <taxon>Pyrobaculum</taxon>
    </lineage>
</organism>
<dbReference type="InterPro" id="IPR000620">
    <property type="entry name" value="EamA_dom"/>
</dbReference>
<sequence length="269" mass="28073">MCQIYNNCFYRDVIDITLSIAAAVAYGVAPLVYRPALQCTNQFRAMSVFSTYSILLGLLLPWDGASLDGVLSAAAAALFGGVLGSWLYVTAVKIGGAAVGNISSSLYVVLLPIAAGKLALIPAALLVLLGSAIASSYDVVAKRGAFYGVVAAFVWTGSIMLYASAVRALGPGGALFTRGVIVLLATLLLGFNKPLCEAWRLVVGGFIDTFIGFGAYTSAIFYGDYVSATLIMSSYPLISALLEKPFMWRRVAGALAAVAGLVLVALTNK</sequence>
<proteinExistence type="predicted"/>
<feature type="transmembrane region" description="Helical" evidence="1">
    <location>
        <begin position="12"/>
        <end position="33"/>
    </location>
</feature>
<feature type="transmembrane region" description="Helical" evidence="1">
    <location>
        <begin position="201"/>
        <end position="222"/>
    </location>
</feature>
<reference evidence="3" key="1">
    <citation type="journal article" date="2020" name="bioRxiv">
        <title>A rank-normalized archaeal taxonomy based on genome phylogeny resolves widespread incomplete and uneven classifications.</title>
        <authorList>
            <person name="Rinke C."/>
            <person name="Chuvochina M."/>
            <person name="Mussig A.J."/>
            <person name="Chaumeil P.-A."/>
            <person name="Waite D.W."/>
            <person name="Whitman W.B."/>
            <person name="Parks D.H."/>
            <person name="Hugenholtz P."/>
        </authorList>
    </citation>
    <scope>NUCLEOTIDE SEQUENCE</scope>
    <source>
        <strain evidence="3">UBA8839</strain>
    </source>
</reference>
<dbReference type="AlphaFoldDB" id="A0A832SY32"/>
<comment type="caution">
    <text evidence="3">The sequence shown here is derived from an EMBL/GenBank/DDBJ whole genome shotgun (WGS) entry which is preliminary data.</text>
</comment>
<keyword evidence="1" id="KW-0472">Membrane</keyword>
<feature type="transmembrane region" description="Helical" evidence="1">
    <location>
        <begin position="169"/>
        <end position="189"/>
    </location>
</feature>